<comment type="caution">
    <text evidence="2">The sequence shown here is derived from an EMBL/GenBank/DDBJ whole genome shotgun (WGS) entry which is preliminary data.</text>
</comment>
<dbReference type="InterPro" id="IPR029068">
    <property type="entry name" value="Glyas_Bleomycin-R_OHBP_Dase"/>
</dbReference>
<dbReference type="Pfam" id="PF00903">
    <property type="entry name" value="Glyoxalase"/>
    <property type="match status" value="1"/>
</dbReference>
<organism evidence="2 3">
    <name type="scientific">Marinobacter profundi</name>
    <dbReference type="NCBI Taxonomy" id="2666256"/>
    <lineage>
        <taxon>Bacteria</taxon>
        <taxon>Pseudomonadati</taxon>
        <taxon>Pseudomonadota</taxon>
        <taxon>Gammaproteobacteria</taxon>
        <taxon>Pseudomonadales</taxon>
        <taxon>Marinobacteraceae</taxon>
        <taxon>Marinobacter</taxon>
    </lineage>
</organism>
<dbReference type="RefSeq" id="WP_099613008.1">
    <property type="nucleotide sequence ID" value="NZ_KZ319367.1"/>
</dbReference>
<gene>
    <name evidence="2" type="ORF">CLH61_01920</name>
</gene>
<reference evidence="2 3" key="1">
    <citation type="submission" date="2017-09" db="EMBL/GenBank/DDBJ databases">
        <title>The draft genome sequences of Marinobacter sp. PWS21.</title>
        <authorList>
            <person name="Cao J."/>
        </authorList>
    </citation>
    <scope>NUCLEOTIDE SEQUENCE [LARGE SCALE GENOMIC DNA]</scope>
    <source>
        <strain evidence="2 3">PWS21</strain>
    </source>
</reference>
<proteinExistence type="predicted"/>
<evidence type="ECO:0000313" key="2">
    <source>
        <dbReference type="EMBL" id="PHQ16756.1"/>
    </source>
</evidence>
<dbReference type="AlphaFoldDB" id="A0A2G1UQH8"/>
<dbReference type="Gene3D" id="3.10.180.10">
    <property type="entry name" value="2,3-Dihydroxybiphenyl 1,2-Dioxygenase, domain 1"/>
    <property type="match status" value="1"/>
</dbReference>
<protein>
    <submittedName>
        <fullName evidence="2">Glyoxalase</fullName>
    </submittedName>
</protein>
<keyword evidence="3" id="KW-1185">Reference proteome</keyword>
<dbReference type="SUPFAM" id="SSF54593">
    <property type="entry name" value="Glyoxalase/Bleomycin resistance protein/Dihydroxybiphenyl dioxygenase"/>
    <property type="match status" value="1"/>
</dbReference>
<dbReference type="InterPro" id="IPR004360">
    <property type="entry name" value="Glyas_Fos-R_dOase_dom"/>
</dbReference>
<feature type="domain" description="VOC" evidence="1">
    <location>
        <begin position="10"/>
        <end position="135"/>
    </location>
</feature>
<evidence type="ECO:0000259" key="1">
    <source>
        <dbReference type="PROSITE" id="PS51819"/>
    </source>
</evidence>
<name>A0A2G1UQH8_9GAMM</name>
<dbReference type="PROSITE" id="PS51819">
    <property type="entry name" value="VOC"/>
    <property type="match status" value="1"/>
</dbReference>
<sequence>MNQTSAKTRGVHHVGLTVPDLAAAKAFFVDALGFEQVGEVADYPAVFLNDGSAMITLWQAEDPANATPFDRRANIGLHHLALRVGDKSDLEQLYAELRERDDLDIEFAPEGLGSSGLQHMMCRIPGNIRLELIAV</sequence>
<dbReference type="Proteomes" id="UP000231409">
    <property type="component" value="Unassembled WGS sequence"/>
</dbReference>
<evidence type="ECO:0000313" key="3">
    <source>
        <dbReference type="Proteomes" id="UP000231409"/>
    </source>
</evidence>
<accession>A0A2G1UQH8</accession>
<dbReference type="InterPro" id="IPR037523">
    <property type="entry name" value="VOC_core"/>
</dbReference>
<dbReference type="EMBL" id="NTFH01000003">
    <property type="protein sequence ID" value="PHQ16756.1"/>
    <property type="molecule type" value="Genomic_DNA"/>
</dbReference>